<dbReference type="Gene3D" id="2.40.160.40">
    <property type="entry name" value="monomeric porin ompg"/>
    <property type="match status" value="1"/>
</dbReference>
<accession>A0A0B8NW25</accession>
<evidence type="ECO:0000313" key="4">
    <source>
        <dbReference type="Proteomes" id="UP000031671"/>
    </source>
</evidence>
<evidence type="ECO:0008006" key="5">
    <source>
        <dbReference type="Google" id="ProtNLM"/>
    </source>
</evidence>
<protein>
    <recommendedName>
        <fullName evidence="5">Outer membrane protein ompV</fullName>
    </recommendedName>
</protein>
<reference evidence="3 4" key="2">
    <citation type="submission" date="2015-01" db="EMBL/GenBank/DDBJ databases">
        <authorList>
            <consortium name="NBRP consortium"/>
            <person name="Sawabe T."/>
            <person name="Meirelles P."/>
            <person name="Feng G."/>
            <person name="Sayaka M."/>
            <person name="Hattori M."/>
            <person name="Ohkuma M."/>
        </authorList>
    </citation>
    <scope>NUCLEOTIDE SEQUENCE [LARGE SCALE GENOMIC DNA]</scope>
    <source>
        <strain evidence="4">JCM 19231</strain>
    </source>
</reference>
<organism evidence="3 4">
    <name type="scientific">Vibrio ishigakensis</name>
    <dbReference type="NCBI Taxonomy" id="1481914"/>
    <lineage>
        <taxon>Bacteria</taxon>
        <taxon>Pseudomonadati</taxon>
        <taxon>Pseudomonadota</taxon>
        <taxon>Gammaproteobacteria</taxon>
        <taxon>Vibrionales</taxon>
        <taxon>Vibrionaceae</taxon>
        <taxon>Vibrio</taxon>
    </lineage>
</organism>
<name>A0A0B8NW25_9VIBR</name>
<dbReference type="InterPro" id="IPR053713">
    <property type="entry name" value="Bact_OM_Channel_sf"/>
</dbReference>
<reference evidence="3 4" key="1">
    <citation type="submission" date="2015-01" db="EMBL/GenBank/DDBJ databases">
        <title>Vibrio sp. C1 JCM 19231 whole genome shotgun sequence.</title>
        <authorList>
            <person name="Sawabe T."/>
            <person name="Meirelles P."/>
            <person name="Feng G."/>
            <person name="Sayaka M."/>
            <person name="Hattori M."/>
            <person name="Ohkuma M."/>
        </authorList>
    </citation>
    <scope>NUCLEOTIDE SEQUENCE [LARGE SCALE GENOMIC DNA]</scope>
    <source>
        <strain evidence="4">JCM 19231</strain>
    </source>
</reference>
<dbReference type="Proteomes" id="UP000031671">
    <property type="component" value="Unassembled WGS sequence"/>
</dbReference>
<feature type="signal peptide" evidence="2">
    <location>
        <begin position="1"/>
        <end position="21"/>
    </location>
</feature>
<keyword evidence="4" id="KW-1185">Reference proteome</keyword>
<dbReference type="RefSeq" id="WP_261837193.1">
    <property type="nucleotide sequence ID" value="NZ_AP024882.1"/>
</dbReference>
<comment type="caution">
    <text evidence="3">The sequence shown here is derived from an EMBL/GenBank/DDBJ whole genome shotgun (WGS) entry which is preliminary data.</text>
</comment>
<evidence type="ECO:0000256" key="1">
    <source>
        <dbReference type="ARBA" id="ARBA00022729"/>
    </source>
</evidence>
<dbReference type="AlphaFoldDB" id="A0A0B8NW25"/>
<dbReference type="EMBL" id="BBRZ01000030">
    <property type="protein sequence ID" value="GAM56482.1"/>
    <property type="molecule type" value="Genomic_DNA"/>
</dbReference>
<feature type="chain" id="PRO_5002121518" description="Outer membrane protein ompV" evidence="2">
    <location>
        <begin position="22"/>
        <end position="243"/>
    </location>
</feature>
<sequence>MSKLKLLTASIGLAFAASAAAAPVELYIEQNVASNAADDGTYTTEAGATIETSEDGYVYIGFDDQGWLAAGYGYSFGLTDALDLNLYGELGKWETGEEMLLEAILAYNFNENFSVFGGYGYNRSGQVFENLNDNAINTNQFIAGTSMTFGLFSLDYKYTHENSDGTSGYIRDGGFAYFTQDSFRTNEHEVILSAQIDDFTPYVKYTYFNTAEGELSGSGPVGAPLHPAMENDSIWTLGLAYQF</sequence>
<gene>
    <name evidence="3" type="ORF">JCM19231_309</name>
</gene>
<evidence type="ECO:0000256" key="2">
    <source>
        <dbReference type="SAM" id="SignalP"/>
    </source>
</evidence>
<proteinExistence type="predicted"/>
<keyword evidence="1 2" id="KW-0732">Signal</keyword>
<evidence type="ECO:0000313" key="3">
    <source>
        <dbReference type="EMBL" id="GAM56482.1"/>
    </source>
</evidence>